<dbReference type="InterPro" id="IPR002711">
    <property type="entry name" value="HNH"/>
</dbReference>
<reference evidence="3 4" key="1">
    <citation type="submission" date="2023-07" db="EMBL/GenBank/DDBJ databases">
        <title>Sorghum-associated microbial communities from plants grown in Nebraska, USA.</title>
        <authorList>
            <person name="Schachtman D."/>
        </authorList>
    </citation>
    <scope>NUCLEOTIDE SEQUENCE [LARGE SCALE GENOMIC DNA]</scope>
    <source>
        <strain evidence="3 4">BE248</strain>
    </source>
</reference>
<dbReference type="Proteomes" id="UP001257739">
    <property type="component" value="Unassembled WGS sequence"/>
</dbReference>
<protein>
    <recommendedName>
        <fullName evidence="2">HNH nuclease domain-containing protein</fullName>
    </recommendedName>
</protein>
<organism evidence="3 4">
    <name type="scientific">Aeromicrobium panaciterrae</name>
    <dbReference type="NCBI Taxonomy" id="363861"/>
    <lineage>
        <taxon>Bacteria</taxon>
        <taxon>Bacillati</taxon>
        <taxon>Actinomycetota</taxon>
        <taxon>Actinomycetes</taxon>
        <taxon>Propionibacteriales</taxon>
        <taxon>Nocardioidaceae</taxon>
        <taxon>Aeromicrobium</taxon>
    </lineage>
</organism>
<dbReference type="InterPro" id="IPR058712">
    <property type="entry name" value="SRA_ScoMcrA"/>
</dbReference>
<accession>A0ABU1UNV8</accession>
<evidence type="ECO:0000313" key="3">
    <source>
        <dbReference type="EMBL" id="MDR7086857.1"/>
    </source>
</evidence>
<dbReference type="CDD" id="cd00085">
    <property type="entry name" value="HNHc"/>
    <property type="match status" value="1"/>
</dbReference>
<feature type="domain" description="HNH nuclease" evidence="2">
    <location>
        <begin position="541"/>
        <end position="602"/>
    </location>
</feature>
<sequence length="638" mass="67558">MDQLRDMHAYLKLIDAAKNDGADTMVTLLTHVGWNKPDGLLSIHKQTNPTGRNAFSEIGFPELGPTGVPIYEVIARATTWSTEHGFSRLSDELTGFLAETWPGRPNTVESGFDPAALDVEGVQLRYRGPTPDAYKVPLGELRAWATGNTAALAVVSALTHHGWARGGEVPCRATNSIASNSSARAVAAGDLPAECYAPGEPTGPQLAASMAALEALGAPSGPLKELWDCYCGGVVSDISPATSRSTPGSLTKAEAVLEAVEEFRSLGRNTFLDKYGFAVSRVYFMSLDDQLFDTKPIVAAALAIERPDLPPLKAGDFSGGLSGAVRVLEKLGFEVVTTAQISPPELGDTFANRTEIAEHFGGDKVGGVITFPGEQVVNVFSDAESPYADDPPSLTEPFGYRGAGLSGPQKLATRGNAALEGVRTRREAARFWYRAPGGVFTCQSWVTVLGRAWVSGKGQDSFPRPEIQWMLQVVPGTDSATWPPHITEPQAEAAATTEESSDPPEAKSAPTYEELVDRVDAAGQSKGPSGVVKTNYPRSVAARRAVLVRCGGKCESPWCTGAPGELNRQGEPILDVDHIKDLAAGGEDLPRNMVALCPNCHAVKTRGTNAVGRRKQLLAVAAAAHQAALSASFDVSIS</sequence>
<name>A0ABU1UNV8_9ACTN</name>
<keyword evidence="4" id="KW-1185">Reference proteome</keyword>
<gene>
    <name evidence="3" type="ORF">J2X11_001696</name>
</gene>
<dbReference type="InterPro" id="IPR058807">
    <property type="entry name" value="ScoMcrA_N"/>
</dbReference>
<dbReference type="RefSeq" id="WP_309969501.1">
    <property type="nucleotide sequence ID" value="NZ_JAVDWH010000001.1"/>
</dbReference>
<dbReference type="EMBL" id="JAVDWH010000001">
    <property type="protein sequence ID" value="MDR7086857.1"/>
    <property type="molecule type" value="Genomic_DNA"/>
</dbReference>
<evidence type="ECO:0000259" key="2">
    <source>
        <dbReference type="SMART" id="SM00507"/>
    </source>
</evidence>
<feature type="region of interest" description="Disordered" evidence="1">
    <location>
        <begin position="491"/>
        <end position="510"/>
    </location>
</feature>
<proteinExistence type="predicted"/>
<evidence type="ECO:0000313" key="4">
    <source>
        <dbReference type="Proteomes" id="UP001257739"/>
    </source>
</evidence>
<dbReference type="InterPro" id="IPR003615">
    <property type="entry name" value="HNH_nuc"/>
</dbReference>
<comment type="caution">
    <text evidence="3">The sequence shown here is derived from an EMBL/GenBank/DDBJ whole genome shotgun (WGS) entry which is preliminary data.</text>
</comment>
<dbReference type="Pfam" id="PF01844">
    <property type="entry name" value="HNH"/>
    <property type="match status" value="1"/>
</dbReference>
<dbReference type="Pfam" id="PF26345">
    <property type="entry name" value="ScoMcrA_N"/>
    <property type="match status" value="1"/>
</dbReference>
<evidence type="ECO:0000256" key="1">
    <source>
        <dbReference type="SAM" id="MobiDB-lite"/>
    </source>
</evidence>
<dbReference type="Pfam" id="PF26348">
    <property type="entry name" value="SRA_ScoMcrA"/>
    <property type="match status" value="1"/>
</dbReference>
<dbReference type="SMART" id="SM00507">
    <property type="entry name" value="HNHc"/>
    <property type="match status" value="1"/>
</dbReference>
<dbReference type="Gene3D" id="1.10.30.50">
    <property type="match status" value="1"/>
</dbReference>